<feature type="chain" id="PRO_5039010851" evidence="2">
    <location>
        <begin position="32"/>
        <end position="551"/>
    </location>
</feature>
<dbReference type="CDD" id="cd00995">
    <property type="entry name" value="PBP2_NikA_DppA_OppA_like"/>
    <property type="match status" value="1"/>
</dbReference>
<dbReference type="STRING" id="398843.A3K89_21655"/>
<keyword evidence="2" id="KW-0732">Signal</keyword>
<dbReference type="GO" id="GO:0015833">
    <property type="term" value="P:peptide transport"/>
    <property type="evidence" value="ECO:0007669"/>
    <property type="project" value="TreeGrafter"/>
</dbReference>
<organism evidence="4 5">
    <name type="scientific">Rhodococcoides kyotonense</name>
    <dbReference type="NCBI Taxonomy" id="398843"/>
    <lineage>
        <taxon>Bacteria</taxon>
        <taxon>Bacillati</taxon>
        <taxon>Actinomycetota</taxon>
        <taxon>Actinomycetes</taxon>
        <taxon>Mycobacteriales</taxon>
        <taxon>Nocardiaceae</taxon>
        <taxon>Rhodococcoides</taxon>
    </lineage>
</organism>
<dbReference type="InterPro" id="IPR000914">
    <property type="entry name" value="SBP_5_dom"/>
</dbReference>
<dbReference type="Gene3D" id="3.40.190.10">
    <property type="entry name" value="Periplasmic binding protein-like II"/>
    <property type="match status" value="1"/>
</dbReference>
<dbReference type="Pfam" id="PF00496">
    <property type="entry name" value="SBP_bac_5"/>
    <property type="match status" value="1"/>
</dbReference>
<proteinExistence type="predicted"/>
<name>A0A239F2X7_9NOCA</name>
<accession>A0A239F2X7</accession>
<reference evidence="5" key="1">
    <citation type="submission" date="2017-06" db="EMBL/GenBank/DDBJ databases">
        <authorList>
            <person name="Varghese N."/>
            <person name="Submissions S."/>
        </authorList>
    </citation>
    <scope>NUCLEOTIDE SEQUENCE [LARGE SCALE GENOMIC DNA]</scope>
    <source>
        <strain evidence="5">JCM 23211</strain>
    </source>
</reference>
<dbReference type="PANTHER" id="PTHR30290">
    <property type="entry name" value="PERIPLASMIC BINDING COMPONENT OF ABC TRANSPORTER"/>
    <property type="match status" value="1"/>
</dbReference>
<dbReference type="SUPFAM" id="SSF53850">
    <property type="entry name" value="Periplasmic binding protein-like II"/>
    <property type="match status" value="1"/>
</dbReference>
<feature type="region of interest" description="Disordered" evidence="1">
    <location>
        <begin position="34"/>
        <end position="68"/>
    </location>
</feature>
<dbReference type="PIRSF" id="PIRSF002741">
    <property type="entry name" value="MppA"/>
    <property type="match status" value="1"/>
</dbReference>
<dbReference type="EMBL" id="FZOW01000003">
    <property type="protein sequence ID" value="SNS51061.1"/>
    <property type="molecule type" value="Genomic_DNA"/>
</dbReference>
<dbReference type="InterPro" id="IPR039424">
    <property type="entry name" value="SBP_5"/>
</dbReference>
<dbReference type="PANTHER" id="PTHR30290:SF83">
    <property type="entry name" value="ABC TRANSPORTER SUBSTRATE-BINDING PROTEIN"/>
    <property type="match status" value="1"/>
</dbReference>
<dbReference type="RefSeq" id="WP_217899926.1">
    <property type="nucleotide sequence ID" value="NZ_FZOW01000003.1"/>
</dbReference>
<dbReference type="GO" id="GO:0043190">
    <property type="term" value="C:ATP-binding cassette (ABC) transporter complex"/>
    <property type="evidence" value="ECO:0007669"/>
    <property type="project" value="InterPro"/>
</dbReference>
<dbReference type="InterPro" id="IPR030678">
    <property type="entry name" value="Peptide/Ni-bd"/>
</dbReference>
<dbReference type="GO" id="GO:0042597">
    <property type="term" value="C:periplasmic space"/>
    <property type="evidence" value="ECO:0007669"/>
    <property type="project" value="UniProtKB-ARBA"/>
</dbReference>
<evidence type="ECO:0000259" key="3">
    <source>
        <dbReference type="Pfam" id="PF00496"/>
    </source>
</evidence>
<feature type="signal peptide" evidence="2">
    <location>
        <begin position="1"/>
        <end position="31"/>
    </location>
</feature>
<sequence>MIEPKRGFVLRRTRIATAAVAVVVGAALVTACSSSDSSSGGGSGDGSAIINAWSGEPQNPLVPTNTSENTGGRVVDSIFAGLVSYTPEGGVENEVAESIDTTDGQNYTVTLKDGWTFTDGSPVTAKSFVDAWNYGALSTNAQLQGSFFDPIQGYDEVAAENPTVQTMSGLQVVDDKTFTIELKQPEAAFPDRLGFAAYYPLPEVAYADMAAFGENPIGNGPYKFAQEGAWQHNVRIDLVTNPDHDGNRKPANGGISFILYSNLDTAYTDLLSNNVDVLDNVPSSAVTTFETDLPGRTVNQPSASIETFTIPSRLAHFSGEEGVLRRQAISKAINRDQITEQIFNNTRTPAKDYTSPAIEGWTDSLENESNVEYDPEAAKDLWAQADAIAPWTGTFAIAYNSDGGHQEWVDAVTNSIRNTLGIEAQGAPYPTFAQLRTEATNRTIPTAFRSGWQGDYPQQYGFLAQNYQTGGSSNDGDYSNPEFDRLLRESASETDKGKAQDLINQAQAILLNDLPAVPNWYRNAASGWSENVTNVKIGWDGIPIYNQIEKN</sequence>
<dbReference type="Gene3D" id="3.90.76.10">
    <property type="entry name" value="Dipeptide-binding Protein, Domain 1"/>
    <property type="match status" value="1"/>
</dbReference>
<evidence type="ECO:0000313" key="4">
    <source>
        <dbReference type="EMBL" id="SNS51061.1"/>
    </source>
</evidence>
<keyword evidence="5" id="KW-1185">Reference proteome</keyword>
<dbReference type="Proteomes" id="UP000198327">
    <property type="component" value="Unassembled WGS sequence"/>
</dbReference>
<evidence type="ECO:0000313" key="5">
    <source>
        <dbReference type="Proteomes" id="UP000198327"/>
    </source>
</evidence>
<dbReference type="Gene3D" id="3.10.105.10">
    <property type="entry name" value="Dipeptide-binding Protein, Domain 3"/>
    <property type="match status" value="1"/>
</dbReference>
<gene>
    <name evidence="4" type="ORF">SAMN05421642_10373</name>
</gene>
<protein>
    <submittedName>
        <fullName evidence="4">Oligopeptide transport system substrate-binding protein</fullName>
    </submittedName>
</protein>
<evidence type="ECO:0000256" key="1">
    <source>
        <dbReference type="SAM" id="MobiDB-lite"/>
    </source>
</evidence>
<dbReference type="GO" id="GO:1904680">
    <property type="term" value="F:peptide transmembrane transporter activity"/>
    <property type="evidence" value="ECO:0007669"/>
    <property type="project" value="TreeGrafter"/>
</dbReference>
<dbReference type="PROSITE" id="PS51257">
    <property type="entry name" value="PROKAR_LIPOPROTEIN"/>
    <property type="match status" value="1"/>
</dbReference>
<evidence type="ECO:0000256" key="2">
    <source>
        <dbReference type="SAM" id="SignalP"/>
    </source>
</evidence>
<feature type="domain" description="Solute-binding protein family 5" evidence="3">
    <location>
        <begin position="91"/>
        <end position="473"/>
    </location>
</feature>
<dbReference type="AlphaFoldDB" id="A0A239F2X7"/>